<keyword evidence="11" id="KW-1185">Reference proteome</keyword>
<protein>
    <recommendedName>
        <fullName evidence="12">ABC transporter</fullName>
    </recommendedName>
</protein>
<comment type="subcellular location">
    <subcellularLocation>
        <location evidence="1">Cell membrane</location>
        <topology evidence="1">Multi-pass membrane protein</topology>
    </subcellularLocation>
</comment>
<keyword evidence="5 7" id="KW-0472">Membrane</keyword>
<feature type="domain" description="ABC3 transporter permease C-terminal" evidence="8">
    <location>
        <begin position="292"/>
        <end position="405"/>
    </location>
</feature>
<organism evidence="10 11">
    <name type="scientific">Candidatus [Bacteroides] periocalifornicus</name>
    <dbReference type="NCBI Taxonomy" id="1702214"/>
    <lineage>
        <taxon>Bacteria</taxon>
        <taxon>Pseudomonadati</taxon>
        <taxon>Bacteroidota</taxon>
    </lineage>
</organism>
<feature type="transmembrane region" description="Helical" evidence="7">
    <location>
        <begin position="289"/>
        <end position="313"/>
    </location>
</feature>
<evidence type="ECO:0000256" key="2">
    <source>
        <dbReference type="ARBA" id="ARBA00022475"/>
    </source>
</evidence>
<evidence type="ECO:0000259" key="8">
    <source>
        <dbReference type="Pfam" id="PF02687"/>
    </source>
</evidence>
<comment type="caution">
    <text evidence="10">The sequence shown here is derived from an EMBL/GenBank/DDBJ whole genome shotgun (WGS) entry which is preliminary data.</text>
</comment>
<keyword evidence="4 7" id="KW-1133">Transmembrane helix</keyword>
<dbReference type="InterPro" id="IPR050250">
    <property type="entry name" value="Macrolide_Exporter_MacB"/>
</dbReference>
<dbReference type="PANTHER" id="PTHR30572:SF4">
    <property type="entry name" value="ABC TRANSPORTER PERMEASE YTRF"/>
    <property type="match status" value="1"/>
</dbReference>
<dbReference type="PANTHER" id="PTHR30572">
    <property type="entry name" value="MEMBRANE COMPONENT OF TRANSPORTER-RELATED"/>
    <property type="match status" value="1"/>
</dbReference>
<comment type="similarity">
    <text evidence="6">Belongs to the ABC-4 integral membrane protein family.</text>
</comment>
<sequence>MVYRLLGDGLNFIFRYIRGNRLRTLLSLLGITIGIFTIIAILVAVDSLKASVTQEFAKLGSNTIYVSKWGWGGKGEYPWWVYRNNPEPDYRDYKALQDHGRLFANVGMMLSNNGTVKYRELAIEEADVFGVTPGLAERPLNLVLAAGRDFTPLEFERGQSVCMLGATIASQLFPNGDALGKKLKIRGFPCKVVGVGKLHGNSMFGTSPDERIFVPLQFMRRVVDIKRAFANVIVTGKPGHANEEVNDDIRRVLRASRHLAPSVPDNFALNRTELVAEDLESLFSVLTKAGWIIGGFSILVGGFGIANIMFVSVKERTRIIGIQKSLGAKSWFILFQYLAESVLLSLVGGAIGFALVAIIAPIATSVSGFTFSISWSHVAVGLLLSVVIGTVSGYIPAQTAARLDPVIAMTKTV</sequence>
<dbReference type="Proteomes" id="UP000054172">
    <property type="component" value="Unassembled WGS sequence"/>
</dbReference>
<dbReference type="Pfam" id="PF12704">
    <property type="entry name" value="MacB_PCD"/>
    <property type="match status" value="1"/>
</dbReference>
<feature type="transmembrane region" description="Helical" evidence="7">
    <location>
        <begin position="375"/>
        <end position="395"/>
    </location>
</feature>
<name>A0A0Q4B4E2_9BACT</name>
<accession>A0A0Q4B4E2</accession>
<gene>
    <name evidence="10" type="ORF">AL399_05635</name>
</gene>
<evidence type="ECO:0000259" key="9">
    <source>
        <dbReference type="Pfam" id="PF12704"/>
    </source>
</evidence>
<evidence type="ECO:0000256" key="6">
    <source>
        <dbReference type="ARBA" id="ARBA00038076"/>
    </source>
</evidence>
<feature type="transmembrane region" description="Helical" evidence="7">
    <location>
        <begin position="25"/>
        <end position="45"/>
    </location>
</feature>
<evidence type="ECO:0000256" key="5">
    <source>
        <dbReference type="ARBA" id="ARBA00023136"/>
    </source>
</evidence>
<dbReference type="STRING" id="1702214.AL399_05635"/>
<proteinExistence type="inferred from homology"/>
<keyword evidence="3 7" id="KW-0812">Transmembrane</keyword>
<evidence type="ECO:0000256" key="1">
    <source>
        <dbReference type="ARBA" id="ARBA00004651"/>
    </source>
</evidence>
<evidence type="ECO:0008006" key="12">
    <source>
        <dbReference type="Google" id="ProtNLM"/>
    </source>
</evidence>
<dbReference type="InterPro" id="IPR003838">
    <property type="entry name" value="ABC3_permease_C"/>
</dbReference>
<evidence type="ECO:0000256" key="7">
    <source>
        <dbReference type="SAM" id="Phobius"/>
    </source>
</evidence>
<dbReference type="PATRIC" id="fig|1702214.3.peg.170"/>
<dbReference type="EMBL" id="LIIK01000023">
    <property type="protein sequence ID" value="KQM08754.1"/>
    <property type="molecule type" value="Genomic_DNA"/>
</dbReference>
<reference evidence="10" key="1">
    <citation type="submission" date="2015-08" db="EMBL/GenBank/DDBJ databases">
        <title>Candidatus Bacteriodes Periocalifornicus.</title>
        <authorList>
            <person name="McLean J.S."/>
            <person name="Kelley S."/>
        </authorList>
    </citation>
    <scope>NUCLEOTIDE SEQUENCE [LARGE SCALE GENOMIC DNA]</scope>
    <source>
        <strain evidence="10">12B</strain>
    </source>
</reference>
<evidence type="ECO:0000256" key="3">
    <source>
        <dbReference type="ARBA" id="ARBA00022692"/>
    </source>
</evidence>
<keyword evidence="2" id="KW-1003">Cell membrane</keyword>
<dbReference type="GO" id="GO:0005886">
    <property type="term" value="C:plasma membrane"/>
    <property type="evidence" value="ECO:0007669"/>
    <property type="project" value="UniProtKB-SubCell"/>
</dbReference>
<dbReference type="GO" id="GO:0022857">
    <property type="term" value="F:transmembrane transporter activity"/>
    <property type="evidence" value="ECO:0007669"/>
    <property type="project" value="TreeGrafter"/>
</dbReference>
<evidence type="ECO:0000256" key="4">
    <source>
        <dbReference type="ARBA" id="ARBA00022989"/>
    </source>
</evidence>
<evidence type="ECO:0000313" key="10">
    <source>
        <dbReference type="EMBL" id="KQM08754.1"/>
    </source>
</evidence>
<evidence type="ECO:0000313" key="11">
    <source>
        <dbReference type="Proteomes" id="UP000054172"/>
    </source>
</evidence>
<dbReference type="AlphaFoldDB" id="A0A0Q4B4E2"/>
<dbReference type="Pfam" id="PF02687">
    <property type="entry name" value="FtsX"/>
    <property type="match status" value="1"/>
</dbReference>
<dbReference type="InterPro" id="IPR025857">
    <property type="entry name" value="MacB_PCD"/>
</dbReference>
<feature type="domain" description="MacB-like periplasmic core" evidence="9">
    <location>
        <begin position="24"/>
        <end position="251"/>
    </location>
</feature>
<feature type="transmembrane region" description="Helical" evidence="7">
    <location>
        <begin position="334"/>
        <end position="363"/>
    </location>
</feature>